<evidence type="ECO:0000256" key="1">
    <source>
        <dbReference type="SAM" id="MobiDB-lite"/>
    </source>
</evidence>
<dbReference type="Gene3D" id="3.40.50.1240">
    <property type="entry name" value="Phosphoglycerate mutase-like"/>
    <property type="match status" value="1"/>
</dbReference>
<evidence type="ECO:0000313" key="3">
    <source>
        <dbReference type="EMBL" id="KAK0551623.1"/>
    </source>
</evidence>
<dbReference type="InterPro" id="IPR050645">
    <property type="entry name" value="Histidine_acid_phosphatase"/>
</dbReference>
<keyword evidence="2" id="KW-0812">Transmembrane</keyword>
<proteinExistence type="predicted"/>
<feature type="compositionally biased region" description="Low complexity" evidence="1">
    <location>
        <begin position="452"/>
        <end position="470"/>
    </location>
</feature>
<keyword evidence="2" id="KW-0472">Membrane</keyword>
<evidence type="ECO:0000256" key="2">
    <source>
        <dbReference type="SAM" id="Phobius"/>
    </source>
</evidence>
<keyword evidence="2" id="KW-1133">Transmembrane helix</keyword>
<organism evidence="3 4">
    <name type="scientific">Tilletia horrida</name>
    <dbReference type="NCBI Taxonomy" id="155126"/>
    <lineage>
        <taxon>Eukaryota</taxon>
        <taxon>Fungi</taxon>
        <taxon>Dikarya</taxon>
        <taxon>Basidiomycota</taxon>
        <taxon>Ustilaginomycotina</taxon>
        <taxon>Exobasidiomycetes</taxon>
        <taxon>Tilletiales</taxon>
        <taxon>Tilletiaceae</taxon>
        <taxon>Tilletia</taxon>
    </lineage>
</organism>
<comment type="caution">
    <text evidence="3">The sequence shown here is derived from an EMBL/GenBank/DDBJ whole genome shotgun (WGS) entry which is preliminary data.</text>
</comment>
<keyword evidence="4" id="KW-1185">Reference proteome</keyword>
<dbReference type="GO" id="GO:0016791">
    <property type="term" value="F:phosphatase activity"/>
    <property type="evidence" value="ECO:0007669"/>
    <property type="project" value="TreeGrafter"/>
</dbReference>
<evidence type="ECO:0008006" key="5">
    <source>
        <dbReference type="Google" id="ProtNLM"/>
    </source>
</evidence>
<sequence length="478" mass="50453">MATAKAYTASLTNLTVLGYLQELQNGADIRAHYIADGAPSQIQGIASVKAENVQMNVVADAGGEGGVIMESAAAALQGLYPIFNDSLPLANGTTVSWSRVQLIPIDSVEVADSYYLEGYTGCAAWTTRLNNFYSSSDFVNRAKSANAFYASISNALGGRPATLQNAWNIFDSLNVQSVHNATFAQSLPPNALAQARYWADYHEAGSFSDPDPNNVGNIAGQAILPVILNNLQQLANTSNPLKIVNIFGAYKPFISLFQLMGVTGFDTSSVVDYASTMLLEVHSDNSVRFLFRNGTNSTFEPYPLFQSGSANGVPLSEFTSKLQPYSLDSDADWCNKCATTSSIHGCDTLAAFNGTGGGQIRYAPITSTSGRHHVSPVVAGVIGAMVTLAFCLLLFLASFLFLRRGRGASTKLNQRARTVSSGPDALGNRTQGPGVPSVAAGTTPYELERRASTSAASASASTVAASGTGVDNKHFDEA</sequence>
<dbReference type="PANTHER" id="PTHR11567">
    <property type="entry name" value="ACID PHOSPHATASE-RELATED"/>
    <property type="match status" value="1"/>
</dbReference>
<name>A0AAN6GQU1_9BASI</name>
<accession>A0AAN6GQU1</accession>
<feature type="region of interest" description="Disordered" evidence="1">
    <location>
        <begin position="413"/>
        <end position="478"/>
    </location>
</feature>
<dbReference type="InterPro" id="IPR029033">
    <property type="entry name" value="His_PPase_superfam"/>
</dbReference>
<feature type="transmembrane region" description="Helical" evidence="2">
    <location>
        <begin position="377"/>
        <end position="402"/>
    </location>
</feature>
<gene>
    <name evidence="3" type="ORF">OC846_003219</name>
</gene>
<dbReference type="PANTHER" id="PTHR11567:SF142">
    <property type="entry name" value="PHOSPHOGLYCERATE MUTASE-LIKE PROTEIN"/>
    <property type="match status" value="1"/>
</dbReference>
<protein>
    <recommendedName>
        <fullName evidence="5">Phosphoglycerate mutase-like protein</fullName>
    </recommendedName>
</protein>
<dbReference type="SUPFAM" id="SSF53254">
    <property type="entry name" value="Phosphoglycerate mutase-like"/>
    <property type="match status" value="1"/>
</dbReference>
<reference evidence="3" key="1">
    <citation type="journal article" date="2023" name="PhytoFront">
        <title>Draft Genome Resources of Seven Strains of Tilletia horrida, Causal Agent of Kernel Smut of Rice.</title>
        <authorList>
            <person name="Khanal S."/>
            <person name="Antony Babu S."/>
            <person name="Zhou X.G."/>
        </authorList>
    </citation>
    <scope>NUCLEOTIDE SEQUENCE</scope>
    <source>
        <strain evidence="3">TX6</strain>
    </source>
</reference>
<dbReference type="Proteomes" id="UP001176517">
    <property type="component" value="Unassembled WGS sequence"/>
</dbReference>
<evidence type="ECO:0000313" key="4">
    <source>
        <dbReference type="Proteomes" id="UP001176517"/>
    </source>
</evidence>
<dbReference type="AlphaFoldDB" id="A0AAN6GQU1"/>
<dbReference type="EMBL" id="JAPDMZ010000074">
    <property type="protein sequence ID" value="KAK0551623.1"/>
    <property type="molecule type" value="Genomic_DNA"/>
</dbReference>